<dbReference type="EMBL" id="JAUHHV010000005">
    <property type="protein sequence ID" value="KAK1424734.1"/>
    <property type="molecule type" value="Genomic_DNA"/>
</dbReference>
<dbReference type="AlphaFoldDB" id="A0AAD8KL23"/>
<feature type="compositionally biased region" description="Polar residues" evidence="1">
    <location>
        <begin position="47"/>
        <end position="82"/>
    </location>
</feature>
<protein>
    <submittedName>
        <fullName evidence="2">Uncharacterized protein</fullName>
    </submittedName>
</protein>
<feature type="region of interest" description="Disordered" evidence="1">
    <location>
        <begin position="1"/>
        <end position="87"/>
    </location>
</feature>
<evidence type="ECO:0000313" key="2">
    <source>
        <dbReference type="EMBL" id="KAK1424734.1"/>
    </source>
</evidence>
<evidence type="ECO:0000256" key="1">
    <source>
        <dbReference type="SAM" id="MobiDB-lite"/>
    </source>
</evidence>
<evidence type="ECO:0000313" key="3">
    <source>
        <dbReference type="Proteomes" id="UP001229421"/>
    </source>
</evidence>
<name>A0AAD8KL23_TARER</name>
<feature type="compositionally biased region" description="Polar residues" evidence="1">
    <location>
        <begin position="1"/>
        <end position="14"/>
    </location>
</feature>
<dbReference type="Proteomes" id="UP001229421">
    <property type="component" value="Unassembled WGS sequence"/>
</dbReference>
<proteinExistence type="predicted"/>
<reference evidence="2" key="1">
    <citation type="journal article" date="2023" name="bioRxiv">
        <title>Improved chromosome-level genome assembly for marigold (Tagetes erecta).</title>
        <authorList>
            <person name="Jiang F."/>
            <person name="Yuan L."/>
            <person name="Wang S."/>
            <person name="Wang H."/>
            <person name="Xu D."/>
            <person name="Wang A."/>
            <person name="Fan W."/>
        </authorList>
    </citation>
    <scope>NUCLEOTIDE SEQUENCE</scope>
    <source>
        <strain evidence="2">WSJ</strain>
        <tissue evidence="2">Leaf</tissue>
    </source>
</reference>
<sequence>MSVHTQIQMNYSSDRTTHTSSSPPEPLFSLLPAPAMSLNRRHHHRSTGSSTTLATPITLSPQSTTTTNFRPPILSTSHSTSVNTTFNPPPFLPPTAILDLNLLPQTPMDLI</sequence>
<accession>A0AAD8KL23</accession>
<gene>
    <name evidence="2" type="ORF">QVD17_20072</name>
</gene>
<organism evidence="2 3">
    <name type="scientific">Tagetes erecta</name>
    <name type="common">African marigold</name>
    <dbReference type="NCBI Taxonomy" id="13708"/>
    <lineage>
        <taxon>Eukaryota</taxon>
        <taxon>Viridiplantae</taxon>
        <taxon>Streptophyta</taxon>
        <taxon>Embryophyta</taxon>
        <taxon>Tracheophyta</taxon>
        <taxon>Spermatophyta</taxon>
        <taxon>Magnoliopsida</taxon>
        <taxon>eudicotyledons</taxon>
        <taxon>Gunneridae</taxon>
        <taxon>Pentapetalae</taxon>
        <taxon>asterids</taxon>
        <taxon>campanulids</taxon>
        <taxon>Asterales</taxon>
        <taxon>Asteraceae</taxon>
        <taxon>Asteroideae</taxon>
        <taxon>Heliantheae alliance</taxon>
        <taxon>Tageteae</taxon>
        <taxon>Tagetes</taxon>
    </lineage>
</organism>
<comment type="caution">
    <text evidence="2">The sequence shown here is derived from an EMBL/GenBank/DDBJ whole genome shotgun (WGS) entry which is preliminary data.</text>
</comment>
<keyword evidence="3" id="KW-1185">Reference proteome</keyword>